<dbReference type="InterPro" id="IPR005814">
    <property type="entry name" value="Aminotrans_3"/>
</dbReference>
<evidence type="ECO:0000256" key="1">
    <source>
        <dbReference type="ARBA" id="ARBA00001933"/>
    </source>
</evidence>
<comment type="caution">
    <text evidence="13">The sequence shown here is derived from an EMBL/GenBank/DDBJ whole genome shotgun (WGS) entry which is preliminary data.</text>
</comment>
<keyword evidence="8 12" id="KW-0808">Transferase</keyword>
<dbReference type="InterPro" id="IPR012773">
    <property type="entry name" value="Ectoine_EctB"/>
</dbReference>
<name>A0A6G3ZZ20_9BACL</name>
<evidence type="ECO:0000256" key="4">
    <source>
        <dbReference type="ARBA" id="ARBA00008954"/>
    </source>
</evidence>
<dbReference type="GO" id="GO:0030170">
    <property type="term" value="F:pyridoxal phosphate binding"/>
    <property type="evidence" value="ECO:0007669"/>
    <property type="project" value="InterPro"/>
</dbReference>
<protein>
    <recommendedName>
        <fullName evidence="6 12">Diaminobutyrate--2-oxoglutarate transaminase</fullName>
        <ecNumber evidence="5 12">2.6.1.76</ecNumber>
    </recommendedName>
    <alternativeName>
        <fullName evidence="12">DABA aminotransferase</fullName>
    </alternativeName>
</protein>
<dbReference type="GO" id="GO:0047307">
    <property type="term" value="F:diaminobutyrate-pyruvate transaminase activity"/>
    <property type="evidence" value="ECO:0007669"/>
    <property type="project" value="InterPro"/>
</dbReference>
<dbReference type="NCBIfam" id="NF006733">
    <property type="entry name" value="PRK09264.1"/>
    <property type="match status" value="1"/>
</dbReference>
<comment type="similarity">
    <text evidence="4 11">Belongs to the class-III pyridoxal-phosphate-dependent aminotransferase family.</text>
</comment>
<dbReference type="InterPro" id="IPR015424">
    <property type="entry name" value="PyrdxlP-dep_Trfase"/>
</dbReference>
<dbReference type="AlphaFoldDB" id="A0A6G3ZZ20"/>
<evidence type="ECO:0000256" key="2">
    <source>
        <dbReference type="ARBA" id="ARBA00002189"/>
    </source>
</evidence>
<dbReference type="InterPro" id="IPR015422">
    <property type="entry name" value="PyrdxlP-dep_Trfase_small"/>
</dbReference>
<dbReference type="Pfam" id="PF00202">
    <property type="entry name" value="Aminotran_3"/>
    <property type="match status" value="1"/>
</dbReference>
<evidence type="ECO:0000256" key="9">
    <source>
        <dbReference type="ARBA" id="ARBA00022898"/>
    </source>
</evidence>
<keyword evidence="7 12" id="KW-0032">Aminotransferase</keyword>
<dbReference type="Gene3D" id="3.90.1150.10">
    <property type="entry name" value="Aspartate Aminotransferase, domain 1"/>
    <property type="match status" value="1"/>
</dbReference>
<proteinExistence type="inferred from homology"/>
<evidence type="ECO:0000256" key="11">
    <source>
        <dbReference type="RuleBase" id="RU003560"/>
    </source>
</evidence>
<dbReference type="NCBIfam" id="TIGR00709">
    <property type="entry name" value="dat"/>
    <property type="match status" value="1"/>
</dbReference>
<dbReference type="PANTHER" id="PTHR43552">
    <property type="entry name" value="DIAMINOBUTYRATE--2-OXOGLUTARATE AMINOTRANSFERASE"/>
    <property type="match status" value="1"/>
</dbReference>
<evidence type="ECO:0000256" key="6">
    <source>
        <dbReference type="ARBA" id="ARBA00014798"/>
    </source>
</evidence>
<evidence type="ECO:0000256" key="3">
    <source>
        <dbReference type="ARBA" id="ARBA00004946"/>
    </source>
</evidence>
<comment type="catalytic activity">
    <reaction evidence="10 12">
        <text>L-2,4-diaminobutanoate + 2-oxoglutarate = L-aspartate 4-semialdehyde + L-glutamate</text>
        <dbReference type="Rhea" id="RHEA:11160"/>
        <dbReference type="ChEBI" id="CHEBI:16810"/>
        <dbReference type="ChEBI" id="CHEBI:29985"/>
        <dbReference type="ChEBI" id="CHEBI:58761"/>
        <dbReference type="ChEBI" id="CHEBI:537519"/>
        <dbReference type="EC" id="2.6.1.76"/>
    </reaction>
</comment>
<dbReference type="InterPro" id="IPR004637">
    <property type="entry name" value="Dat"/>
</dbReference>
<dbReference type="EC" id="2.6.1.76" evidence="5 12"/>
<keyword evidence="9 11" id="KW-0663">Pyridoxal phosphate</keyword>
<gene>
    <name evidence="13" type="primary">ectB</name>
    <name evidence="13" type="ORF">GK047_12445</name>
</gene>
<evidence type="ECO:0000256" key="5">
    <source>
        <dbReference type="ARBA" id="ARBA00013155"/>
    </source>
</evidence>
<evidence type="ECO:0000256" key="10">
    <source>
        <dbReference type="ARBA" id="ARBA00049111"/>
    </source>
</evidence>
<dbReference type="GO" id="GO:0019491">
    <property type="term" value="P:ectoine biosynthetic process"/>
    <property type="evidence" value="ECO:0007669"/>
    <property type="project" value="UniProtKB-UniPathway"/>
</dbReference>
<dbReference type="PROSITE" id="PS00600">
    <property type="entry name" value="AA_TRANSFER_CLASS_3"/>
    <property type="match status" value="1"/>
</dbReference>
<dbReference type="EMBL" id="JAAIKC010000003">
    <property type="protein sequence ID" value="NEW06821.1"/>
    <property type="molecule type" value="Genomic_DNA"/>
</dbReference>
<comment type="pathway">
    <text evidence="3 12">Amine and polyamine biosynthesis; ectoine biosynthesis; L-ectoine from L-aspartate 4-semialdehyde: step 1/3.</text>
</comment>
<comment type="function">
    <text evidence="2 12">Catalyzes reversively the conversion of L-aspartate beta-semialdehyde (ASA) to L-2,4-diaminobutyrate (DABA) by transamination with L-glutamate.</text>
</comment>
<evidence type="ECO:0000313" key="13">
    <source>
        <dbReference type="EMBL" id="NEW06821.1"/>
    </source>
</evidence>
<dbReference type="Gene3D" id="3.40.640.10">
    <property type="entry name" value="Type I PLP-dependent aspartate aminotransferase-like (Major domain)"/>
    <property type="match status" value="1"/>
</dbReference>
<dbReference type="InterPro" id="IPR049704">
    <property type="entry name" value="Aminotrans_3_PPA_site"/>
</dbReference>
<reference evidence="13" key="1">
    <citation type="submission" date="2020-02" db="EMBL/GenBank/DDBJ databases">
        <authorList>
            <person name="Shen X.-R."/>
            <person name="Zhang Y.-X."/>
        </authorList>
    </citation>
    <scope>NUCLEOTIDE SEQUENCE</scope>
    <source>
        <strain evidence="13">SYP-B3998</strain>
    </source>
</reference>
<dbReference type="SUPFAM" id="SSF53383">
    <property type="entry name" value="PLP-dependent transferases"/>
    <property type="match status" value="1"/>
</dbReference>
<dbReference type="CDD" id="cd00610">
    <property type="entry name" value="OAT_like"/>
    <property type="match status" value="1"/>
</dbReference>
<dbReference type="NCBIfam" id="TIGR02407">
    <property type="entry name" value="ectoine_ectB"/>
    <property type="match status" value="1"/>
</dbReference>
<sequence length="429" mass="47674">MNVFEQLESNVRSYCRTFSDVYVSAKDSTMVAENGKRYIDFFAGAGALNYGHNNTYMKKKIIDYLENDGVIHGLDMFTTAKRIFIETFQREVLAPNDYPYKMQFCGPTGTNAVEAGIKLARKVTGRTGIFSFMGGFHGMSLGSLALTGNLYNRAGAGIPLSHVTFMPYPYGFMDTFDTIQYMETVLSDENSGVDKPAAIIFESVQAEGGVIVAPIEWMRQLSDLCKRHDILLICDDIQAGCGRTGTFFSFERAGIVPDLVILSKSISGYGLPMSIVLMKPELDIWHPGEHNGTFRGNQLAFIGGTAALEYRKQVNLEQEVKKKADFMESYLNKEIASLDSNIKIRGIGMIWGIDVSSLTDKEISKKVVSDCYEKGLIIERAGRGDTVIKIMPPLNIEIELLLQGMTIIKEIMQKHCAQNVYEGDTIVHA</sequence>
<dbReference type="GO" id="GO:0045303">
    <property type="term" value="F:diaminobutyrate-2-oxoglutarate transaminase activity"/>
    <property type="evidence" value="ECO:0007669"/>
    <property type="project" value="UniProtKB-EC"/>
</dbReference>
<dbReference type="RefSeq" id="WP_163946507.1">
    <property type="nucleotide sequence ID" value="NZ_JAAIKC010000003.1"/>
</dbReference>
<dbReference type="InterPro" id="IPR015421">
    <property type="entry name" value="PyrdxlP-dep_Trfase_major"/>
</dbReference>
<dbReference type="UniPathway" id="UPA00067">
    <property type="reaction ID" value="UER00121"/>
</dbReference>
<comment type="cofactor">
    <cofactor evidence="1 12">
        <name>pyridoxal 5'-phosphate</name>
        <dbReference type="ChEBI" id="CHEBI:597326"/>
    </cofactor>
</comment>
<accession>A0A6G3ZZ20</accession>
<evidence type="ECO:0000256" key="7">
    <source>
        <dbReference type="ARBA" id="ARBA00022576"/>
    </source>
</evidence>
<evidence type="ECO:0000256" key="12">
    <source>
        <dbReference type="RuleBase" id="RU365034"/>
    </source>
</evidence>
<dbReference type="PANTHER" id="PTHR43552:SF2">
    <property type="entry name" value="DIAMINOBUTYRATE--2-OXOGLUTARATE TRANSAMINASE"/>
    <property type="match status" value="1"/>
</dbReference>
<organism evidence="13">
    <name type="scientific">Paenibacillus sp. SYP-B3998</name>
    <dbReference type="NCBI Taxonomy" id="2678564"/>
    <lineage>
        <taxon>Bacteria</taxon>
        <taxon>Bacillati</taxon>
        <taxon>Bacillota</taxon>
        <taxon>Bacilli</taxon>
        <taxon>Bacillales</taxon>
        <taxon>Paenibacillaceae</taxon>
        <taxon>Paenibacillus</taxon>
    </lineage>
</organism>
<evidence type="ECO:0000256" key="8">
    <source>
        <dbReference type="ARBA" id="ARBA00022679"/>
    </source>
</evidence>